<accession>A0AAN2CB77</accession>
<keyword evidence="2" id="KW-1185">Reference proteome</keyword>
<reference evidence="1 2" key="1">
    <citation type="journal article" date="2022" name="ISME Commun">
        <title>Vulcanimicrobium alpinus gen. nov. sp. nov., the first cultivated representative of the candidate phylum 'Eremiobacterota', is a metabolically versatile aerobic anoxygenic phototroph.</title>
        <authorList>
            <person name="Yabe S."/>
            <person name="Muto K."/>
            <person name="Abe K."/>
            <person name="Yokota A."/>
            <person name="Staudigel H."/>
            <person name="Tebo B.M."/>
        </authorList>
    </citation>
    <scope>NUCLEOTIDE SEQUENCE [LARGE SCALE GENOMIC DNA]</scope>
    <source>
        <strain evidence="1 2">WC8-2</strain>
    </source>
</reference>
<dbReference type="EMBL" id="AP025523">
    <property type="protein sequence ID" value="BDE08129.1"/>
    <property type="molecule type" value="Genomic_DNA"/>
</dbReference>
<dbReference type="RefSeq" id="WP_317995678.1">
    <property type="nucleotide sequence ID" value="NZ_AP025523.1"/>
</dbReference>
<name>A0AAN2CB77_UNVUL</name>
<dbReference type="Proteomes" id="UP001317532">
    <property type="component" value="Chromosome"/>
</dbReference>
<evidence type="ECO:0000313" key="1">
    <source>
        <dbReference type="EMBL" id="BDE08129.1"/>
    </source>
</evidence>
<dbReference type="KEGG" id="vab:WPS_34050"/>
<gene>
    <name evidence="1" type="ORF">WPS_34050</name>
</gene>
<protein>
    <submittedName>
        <fullName evidence="1">Uncharacterized protein</fullName>
    </submittedName>
</protein>
<sequence>MIYSTDPVAASVRFGLRPSSFSPARRDDEPVRRGGALDIDRLYPSLRTEEPSAQSPACGTWSRLAAWLRRADAAPSV</sequence>
<proteinExistence type="predicted"/>
<organism evidence="1 2">
    <name type="scientific">Vulcanimicrobium alpinum</name>
    <dbReference type="NCBI Taxonomy" id="3016050"/>
    <lineage>
        <taxon>Bacteria</taxon>
        <taxon>Bacillati</taxon>
        <taxon>Vulcanimicrobiota</taxon>
        <taxon>Vulcanimicrobiia</taxon>
        <taxon>Vulcanimicrobiales</taxon>
        <taxon>Vulcanimicrobiaceae</taxon>
        <taxon>Vulcanimicrobium</taxon>
    </lineage>
</organism>
<evidence type="ECO:0000313" key="2">
    <source>
        <dbReference type="Proteomes" id="UP001317532"/>
    </source>
</evidence>
<dbReference type="AlphaFoldDB" id="A0AAN2CB77"/>